<feature type="domain" description="SH3b" evidence="2">
    <location>
        <begin position="52"/>
        <end position="126"/>
    </location>
</feature>
<dbReference type="EMBL" id="JAAIJR010000005">
    <property type="protein sequence ID" value="NEX19133.1"/>
    <property type="molecule type" value="Genomic_DNA"/>
</dbReference>
<dbReference type="InterPro" id="IPR003646">
    <property type="entry name" value="SH3-like_bac-type"/>
</dbReference>
<evidence type="ECO:0000259" key="2">
    <source>
        <dbReference type="Pfam" id="PF08239"/>
    </source>
</evidence>
<reference evidence="4" key="1">
    <citation type="journal article" date="2020" name="Microbiol. Resour. Announc.">
        <title>Draft Genome Sequences of Thiorhodococcus mannitoliphagus and Thiorhodococcus minor, Purple Sulfur Photosynthetic Bacteria in the Gammaproteobacterial Family Chromatiaceae.</title>
        <authorList>
            <person name="Aviles F.A."/>
            <person name="Meyer T.E."/>
            <person name="Kyndt J.A."/>
        </authorList>
    </citation>
    <scope>NUCLEOTIDE SEQUENCE [LARGE SCALE GENOMIC DNA]</scope>
    <source>
        <strain evidence="4">DSM 18266</strain>
    </source>
</reference>
<name>A0A6P1DPQ6_9GAMM</name>
<sequence>MKPGSYQSPRRALTGCPPLLALSFLLQVAASQVLAEADGPDFFGVTGVATQDVLNMRAGQSARAEKVGEIPPDGQCVRNLGCRGGLTFQEYSTLSAAQRTARLKAHPRWCKVEYQGVTGWVAGRYLMEGTCNEQP</sequence>
<comment type="caution">
    <text evidence="3">The sequence shown here is derived from an EMBL/GenBank/DDBJ whole genome shotgun (WGS) entry which is preliminary data.</text>
</comment>
<dbReference type="RefSeq" id="WP_164652037.1">
    <property type="nucleotide sequence ID" value="NZ_JAAIJR010000005.1"/>
</dbReference>
<dbReference type="AlphaFoldDB" id="A0A6P1DPQ6"/>
<reference evidence="3 4" key="2">
    <citation type="submission" date="2020-02" db="EMBL/GenBank/DDBJ databases">
        <title>Genome sequences of Thiorhodococcus mannitoliphagus and Thiorhodococcus minor, purple sulfur photosynthetic bacteria in the gammaproteobacterial family, Chromatiaceae.</title>
        <authorList>
            <person name="Aviles F.A."/>
            <person name="Meyer T.E."/>
            <person name="Kyndt J.A."/>
        </authorList>
    </citation>
    <scope>NUCLEOTIDE SEQUENCE [LARGE SCALE GENOMIC DNA]</scope>
    <source>
        <strain evidence="3 4">DSM 18266</strain>
    </source>
</reference>
<feature type="signal peptide" evidence="1">
    <location>
        <begin position="1"/>
        <end position="35"/>
    </location>
</feature>
<evidence type="ECO:0000313" key="3">
    <source>
        <dbReference type="EMBL" id="NEX19133.1"/>
    </source>
</evidence>
<protein>
    <submittedName>
        <fullName evidence="3">SH3 domain-containing protein</fullName>
    </submittedName>
</protein>
<gene>
    <name evidence="3" type="ORF">G3480_02200</name>
</gene>
<feature type="chain" id="PRO_5026813954" evidence="1">
    <location>
        <begin position="36"/>
        <end position="135"/>
    </location>
</feature>
<evidence type="ECO:0000256" key="1">
    <source>
        <dbReference type="SAM" id="SignalP"/>
    </source>
</evidence>
<evidence type="ECO:0000313" key="4">
    <source>
        <dbReference type="Proteomes" id="UP000471640"/>
    </source>
</evidence>
<keyword evidence="4" id="KW-1185">Reference proteome</keyword>
<organism evidence="3 4">
    <name type="scientific">Thiorhodococcus mannitoliphagus</name>
    <dbReference type="NCBI Taxonomy" id="329406"/>
    <lineage>
        <taxon>Bacteria</taxon>
        <taxon>Pseudomonadati</taxon>
        <taxon>Pseudomonadota</taxon>
        <taxon>Gammaproteobacteria</taxon>
        <taxon>Chromatiales</taxon>
        <taxon>Chromatiaceae</taxon>
        <taxon>Thiorhodococcus</taxon>
    </lineage>
</organism>
<accession>A0A6P1DPQ6</accession>
<proteinExistence type="predicted"/>
<dbReference type="Pfam" id="PF08239">
    <property type="entry name" value="SH3_3"/>
    <property type="match status" value="1"/>
</dbReference>
<keyword evidence="1" id="KW-0732">Signal</keyword>
<dbReference type="Proteomes" id="UP000471640">
    <property type="component" value="Unassembled WGS sequence"/>
</dbReference>
<dbReference type="Gene3D" id="2.30.30.40">
    <property type="entry name" value="SH3 Domains"/>
    <property type="match status" value="1"/>
</dbReference>